<keyword evidence="1 3" id="KW-0728">SH3 domain</keyword>
<dbReference type="PANTHER" id="PTHR15706">
    <property type="entry name" value="SH3 MULTIPLE DOMAIN"/>
    <property type="match status" value="1"/>
</dbReference>
<feature type="compositionally biased region" description="Polar residues" evidence="4">
    <location>
        <begin position="592"/>
        <end position="606"/>
    </location>
</feature>
<dbReference type="InterPro" id="IPR051228">
    <property type="entry name" value="NADPH_Oxidase/PX-Domain"/>
</dbReference>
<dbReference type="Proteomes" id="UP000092321">
    <property type="component" value="Unassembled WGS sequence"/>
</dbReference>
<evidence type="ECO:0000313" key="8">
    <source>
        <dbReference type="Proteomes" id="UP000092321"/>
    </source>
</evidence>
<evidence type="ECO:0000256" key="3">
    <source>
        <dbReference type="PROSITE-ProRule" id="PRU00192"/>
    </source>
</evidence>
<dbReference type="CDD" id="cd11879">
    <property type="entry name" value="SH3_Bem1p_2"/>
    <property type="match status" value="1"/>
</dbReference>
<dbReference type="OrthoDB" id="548867at2759"/>
<evidence type="ECO:0008006" key="9">
    <source>
        <dbReference type="Google" id="ProtNLM"/>
    </source>
</evidence>
<accession>A0A1B7TEU3</accession>
<gene>
    <name evidence="7" type="ORF">HANVADRAFT_31778</name>
</gene>
<feature type="domain" description="SH3" evidence="5">
    <location>
        <begin position="126"/>
        <end position="188"/>
    </location>
</feature>
<feature type="domain" description="PX" evidence="6">
    <location>
        <begin position="335"/>
        <end position="461"/>
    </location>
</feature>
<feature type="region of interest" description="Disordered" evidence="4">
    <location>
        <begin position="270"/>
        <end position="298"/>
    </location>
</feature>
<evidence type="ECO:0000256" key="1">
    <source>
        <dbReference type="ARBA" id="ARBA00022443"/>
    </source>
</evidence>
<dbReference type="Pfam" id="PF00018">
    <property type="entry name" value="SH3_1"/>
    <property type="match status" value="1"/>
</dbReference>
<sequence length="723" mass="80253">MLKSFKSGHSSKNKKITIGDISKPTSNIPETQLKNLNTISIQKAQTLQQRQSDQNLESFGHRDYSRISSTTSTTDVNSGNFSNTNISGLRKSSETGSVKKSFVNRVTSGVSMQSSHSTTSSNNGRGSHLYGIALYDFQAERNDELDCKAGENLIIFAHHDCEWFIAKTIDRIGGPGLVPCSFVMVIDLETGFSSNNSLEKDIELSGLPTVVEWKSSLQQQKNKNIDLKNDTKVNSFNKSAAKNTSSFVSSNDVRSSSGFLREPVQRINSSIKSEAHSSTPSKPQQQPNSVYKGSVNNSSYSVNSSSIKSNIREKNNSNINISNNTSNNSCSFDEQDVDFILESKVTEYIWEDQKYKFIVKCLTSFSKDRVLKRSYEDFYNLQIDILESFPQESGKVIMPDGNMSQRIVPYIPGPVPYVTEDITKKRLIDLNTYVNELINLPNNISRSSKVLRLFEIDNNGFDKEQEHKNHLRSISQNDFPEASQELPQGQKEINVFKNDNKQFQNSEQISADKFNSNIFQSLDNSPAANNITESNHGTIGANDENTLKLQGLKISEIQEELSNTNNNNNNTQDALGTMGVQSTSNINTVPAQDTFKNSSDNQTVGVSPSKFPSKLTINTQVGDGMDKSQSNNTITDLVNTPMTATPGAGKSIKIKFYYDDDIFALLLNSNITLTELNTKILKKIGISSYKLFNKVGTALRNEIKSDGDLQQAIALKQKIAIVE</sequence>
<dbReference type="GO" id="GO:0035091">
    <property type="term" value="F:phosphatidylinositol binding"/>
    <property type="evidence" value="ECO:0007669"/>
    <property type="project" value="InterPro"/>
</dbReference>
<dbReference type="SMART" id="SM00326">
    <property type="entry name" value="SH3"/>
    <property type="match status" value="1"/>
</dbReference>
<dbReference type="InterPro" id="IPR036871">
    <property type="entry name" value="PX_dom_sf"/>
</dbReference>
<dbReference type="SUPFAM" id="SSF50044">
    <property type="entry name" value="SH3-domain"/>
    <property type="match status" value="1"/>
</dbReference>
<feature type="region of interest" description="Disordered" evidence="4">
    <location>
        <begin position="1"/>
        <end position="29"/>
    </location>
</feature>
<evidence type="ECO:0000259" key="6">
    <source>
        <dbReference type="PROSITE" id="PS50195"/>
    </source>
</evidence>
<dbReference type="InterPro" id="IPR035549">
    <property type="entry name" value="Bem1/Scd2_SH3_2"/>
</dbReference>
<comment type="caution">
    <text evidence="7">The sequence shown here is derived from an EMBL/GenBank/DDBJ whole genome shotgun (WGS) entry which is preliminary data.</text>
</comment>
<dbReference type="SMART" id="SM00312">
    <property type="entry name" value="PX"/>
    <property type="match status" value="1"/>
</dbReference>
<organism evidence="7 8">
    <name type="scientific">Hanseniaspora valbyensis NRRL Y-1626</name>
    <dbReference type="NCBI Taxonomy" id="766949"/>
    <lineage>
        <taxon>Eukaryota</taxon>
        <taxon>Fungi</taxon>
        <taxon>Dikarya</taxon>
        <taxon>Ascomycota</taxon>
        <taxon>Saccharomycotina</taxon>
        <taxon>Saccharomycetes</taxon>
        <taxon>Saccharomycodales</taxon>
        <taxon>Saccharomycodaceae</taxon>
        <taxon>Hanseniaspora</taxon>
    </lineage>
</organism>
<dbReference type="AlphaFoldDB" id="A0A1B7TEU3"/>
<dbReference type="InterPro" id="IPR001452">
    <property type="entry name" value="SH3_domain"/>
</dbReference>
<dbReference type="InterPro" id="IPR036028">
    <property type="entry name" value="SH3-like_dom_sf"/>
</dbReference>
<keyword evidence="8" id="KW-1185">Reference proteome</keyword>
<evidence type="ECO:0000256" key="2">
    <source>
        <dbReference type="ARBA" id="ARBA00022737"/>
    </source>
</evidence>
<dbReference type="SUPFAM" id="SSF64268">
    <property type="entry name" value="PX domain"/>
    <property type="match status" value="1"/>
</dbReference>
<dbReference type="CDD" id="cd06890">
    <property type="entry name" value="PX_Bem1p"/>
    <property type="match status" value="1"/>
</dbReference>
<feature type="compositionally biased region" description="Polar residues" evidence="4">
    <location>
        <begin position="270"/>
        <end position="287"/>
    </location>
</feature>
<dbReference type="EMBL" id="LXPE01000010">
    <property type="protein sequence ID" value="OBA27253.1"/>
    <property type="molecule type" value="Genomic_DNA"/>
</dbReference>
<feature type="compositionally biased region" description="Low complexity" evidence="4">
    <location>
        <begin position="288"/>
        <end position="298"/>
    </location>
</feature>
<dbReference type="Gene3D" id="3.10.20.90">
    <property type="entry name" value="Phosphatidylinositol 3-kinase Catalytic Subunit, Chain A, domain 1"/>
    <property type="match status" value="1"/>
</dbReference>
<dbReference type="Gene3D" id="3.30.1520.10">
    <property type="entry name" value="Phox-like domain"/>
    <property type="match status" value="1"/>
</dbReference>
<dbReference type="PROSITE" id="PS50002">
    <property type="entry name" value="SH3"/>
    <property type="match status" value="1"/>
</dbReference>
<feature type="compositionally biased region" description="Polar residues" evidence="4">
    <location>
        <begin position="45"/>
        <end position="57"/>
    </location>
</feature>
<evidence type="ECO:0000256" key="4">
    <source>
        <dbReference type="SAM" id="MobiDB-lite"/>
    </source>
</evidence>
<proteinExistence type="predicted"/>
<dbReference type="InterPro" id="IPR035550">
    <property type="entry name" value="Bem1/Scd2_PX"/>
</dbReference>
<evidence type="ECO:0000259" key="5">
    <source>
        <dbReference type="PROSITE" id="PS50002"/>
    </source>
</evidence>
<name>A0A1B7TEU3_9ASCO</name>
<dbReference type="GO" id="GO:0000747">
    <property type="term" value="P:conjugation with cellular fusion"/>
    <property type="evidence" value="ECO:0007669"/>
    <property type="project" value="TreeGrafter"/>
</dbReference>
<feature type="region of interest" description="Disordered" evidence="4">
    <location>
        <begin position="592"/>
        <end position="611"/>
    </location>
</feature>
<reference evidence="8" key="1">
    <citation type="journal article" date="2016" name="Proc. Natl. Acad. Sci. U.S.A.">
        <title>Comparative genomics of biotechnologically important yeasts.</title>
        <authorList>
            <person name="Riley R."/>
            <person name="Haridas S."/>
            <person name="Wolfe K.H."/>
            <person name="Lopes M.R."/>
            <person name="Hittinger C.T."/>
            <person name="Goeker M."/>
            <person name="Salamov A.A."/>
            <person name="Wisecaver J.H."/>
            <person name="Long T.M."/>
            <person name="Calvey C.H."/>
            <person name="Aerts A.L."/>
            <person name="Barry K.W."/>
            <person name="Choi C."/>
            <person name="Clum A."/>
            <person name="Coughlan A.Y."/>
            <person name="Deshpande S."/>
            <person name="Douglass A.P."/>
            <person name="Hanson S.J."/>
            <person name="Klenk H.-P."/>
            <person name="LaButti K.M."/>
            <person name="Lapidus A."/>
            <person name="Lindquist E.A."/>
            <person name="Lipzen A.M."/>
            <person name="Meier-Kolthoff J.P."/>
            <person name="Ohm R.A."/>
            <person name="Otillar R.P."/>
            <person name="Pangilinan J.L."/>
            <person name="Peng Y."/>
            <person name="Rokas A."/>
            <person name="Rosa C.A."/>
            <person name="Scheuner C."/>
            <person name="Sibirny A.A."/>
            <person name="Slot J.C."/>
            <person name="Stielow J.B."/>
            <person name="Sun H."/>
            <person name="Kurtzman C.P."/>
            <person name="Blackwell M."/>
            <person name="Grigoriev I.V."/>
            <person name="Jeffries T.W."/>
        </authorList>
    </citation>
    <scope>NUCLEOTIDE SEQUENCE [LARGE SCALE GENOMIC DNA]</scope>
    <source>
        <strain evidence="8">NRRL Y-1626</strain>
    </source>
</reference>
<dbReference type="Pfam" id="PF00787">
    <property type="entry name" value="PX"/>
    <property type="match status" value="1"/>
</dbReference>
<keyword evidence="2" id="KW-0677">Repeat</keyword>
<dbReference type="InterPro" id="IPR001683">
    <property type="entry name" value="PX_dom"/>
</dbReference>
<feature type="compositionally biased region" description="Polar residues" evidence="4">
    <location>
        <begin position="66"/>
        <end position="87"/>
    </location>
</feature>
<protein>
    <recommendedName>
        <fullName evidence="9">Bud emergence protein 1</fullName>
    </recommendedName>
</protein>
<dbReference type="Gene3D" id="2.30.30.40">
    <property type="entry name" value="SH3 Domains"/>
    <property type="match status" value="1"/>
</dbReference>
<dbReference type="GO" id="GO:0030674">
    <property type="term" value="F:protein-macromolecule adaptor activity"/>
    <property type="evidence" value="ECO:0007669"/>
    <property type="project" value="TreeGrafter"/>
</dbReference>
<dbReference type="GO" id="GO:0043332">
    <property type="term" value="C:mating projection tip"/>
    <property type="evidence" value="ECO:0007669"/>
    <property type="project" value="TreeGrafter"/>
</dbReference>
<dbReference type="PROSITE" id="PS50195">
    <property type="entry name" value="PX"/>
    <property type="match status" value="1"/>
</dbReference>
<dbReference type="GO" id="GO:0005737">
    <property type="term" value="C:cytoplasm"/>
    <property type="evidence" value="ECO:0007669"/>
    <property type="project" value="TreeGrafter"/>
</dbReference>
<dbReference type="SUPFAM" id="SSF54277">
    <property type="entry name" value="CAD &amp; PB1 domains"/>
    <property type="match status" value="1"/>
</dbReference>
<evidence type="ECO:0000313" key="7">
    <source>
        <dbReference type="EMBL" id="OBA27253.1"/>
    </source>
</evidence>
<feature type="region of interest" description="Disordered" evidence="4">
    <location>
        <begin position="45"/>
        <end position="92"/>
    </location>
</feature>
<dbReference type="PANTHER" id="PTHR15706:SF2">
    <property type="entry name" value="SH3 AND PX DOMAIN-CONTAINING PROTEIN 2A"/>
    <property type="match status" value="1"/>
</dbReference>